<organism evidence="1 2">
    <name type="scientific">Trichomonas vaginalis (strain ATCC PRA-98 / G3)</name>
    <dbReference type="NCBI Taxonomy" id="412133"/>
    <lineage>
        <taxon>Eukaryota</taxon>
        <taxon>Metamonada</taxon>
        <taxon>Parabasalia</taxon>
        <taxon>Trichomonadida</taxon>
        <taxon>Trichomonadidae</taxon>
        <taxon>Trichomonas</taxon>
    </lineage>
</organism>
<dbReference type="RefSeq" id="XP_001323889.1">
    <property type="nucleotide sequence ID" value="XM_001323854.1"/>
</dbReference>
<dbReference type="VEuPathDB" id="TrichDB:TVAG_158930"/>
<dbReference type="AlphaFoldDB" id="A2E6S2"/>
<dbReference type="VEuPathDB" id="TrichDB:TVAGG3_0779240"/>
<dbReference type="KEGG" id="tva:4769620"/>
<evidence type="ECO:0000313" key="1">
    <source>
        <dbReference type="EMBL" id="EAY11666.1"/>
    </source>
</evidence>
<dbReference type="EMBL" id="DS113315">
    <property type="protein sequence ID" value="EAY11666.1"/>
    <property type="molecule type" value="Genomic_DNA"/>
</dbReference>
<gene>
    <name evidence="1" type="ORF">TVAG_158930</name>
</gene>
<keyword evidence="2" id="KW-1185">Reference proteome</keyword>
<dbReference type="InParanoid" id="A2E6S2"/>
<name>A2E6S2_TRIV3</name>
<evidence type="ECO:0000313" key="2">
    <source>
        <dbReference type="Proteomes" id="UP000001542"/>
    </source>
</evidence>
<accession>A2E6S2</accession>
<reference evidence="1" key="1">
    <citation type="submission" date="2006-10" db="EMBL/GenBank/DDBJ databases">
        <authorList>
            <person name="Amadeo P."/>
            <person name="Zhao Q."/>
            <person name="Wortman J."/>
            <person name="Fraser-Liggett C."/>
            <person name="Carlton J."/>
        </authorList>
    </citation>
    <scope>NUCLEOTIDE SEQUENCE</scope>
    <source>
        <strain evidence="1">G3</strain>
    </source>
</reference>
<dbReference type="Proteomes" id="UP000001542">
    <property type="component" value="Unassembled WGS sequence"/>
</dbReference>
<reference evidence="1" key="2">
    <citation type="journal article" date="2007" name="Science">
        <title>Draft genome sequence of the sexually transmitted pathogen Trichomonas vaginalis.</title>
        <authorList>
            <person name="Carlton J.M."/>
            <person name="Hirt R.P."/>
            <person name="Silva J.C."/>
            <person name="Delcher A.L."/>
            <person name="Schatz M."/>
            <person name="Zhao Q."/>
            <person name="Wortman J.R."/>
            <person name="Bidwell S.L."/>
            <person name="Alsmark U.C.M."/>
            <person name="Besteiro S."/>
            <person name="Sicheritz-Ponten T."/>
            <person name="Noel C.J."/>
            <person name="Dacks J.B."/>
            <person name="Foster P.G."/>
            <person name="Simillion C."/>
            <person name="Van de Peer Y."/>
            <person name="Miranda-Saavedra D."/>
            <person name="Barton G.J."/>
            <person name="Westrop G.D."/>
            <person name="Mueller S."/>
            <person name="Dessi D."/>
            <person name="Fiori P.L."/>
            <person name="Ren Q."/>
            <person name="Paulsen I."/>
            <person name="Zhang H."/>
            <person name="Bastida-Corcuera F.D."/>
            <person name="Simoes-Barbosa A."/>
            <person name="Brown M.T."/>
            <person name="Hayes R.D."/>
            <person name="Mukherjee M."/>
            <person name="Okumura C.Y."/>
            <person name="Schneider R."/>
            <person name="Smith A.J."/>
            <person name="Vanacova S."/>
            <person name="Villalvazo M."/>
            <person name="Haas B.J."/>
            <person name="Pertea M."/>
            <person name="Feldblyum T.V."/>
            <person name="Utterback T.R."/>
            <person name="Shu C.L."/>
            <person name="Osoegawa K."/>
            <person name="de Jong P.J."/>
            <person name="Hrdy I."/>
            <person name="Horvathova L."/>
            <person name="Zubacova Z."/>
            <person name="Dolezal P."/>
            <person name="Malik S.B."/>
            <person name="Logsdon J.M. Jr."/>
            <person name="Henze K."/>
            <person name="Gupta A."/>
            <person name="Wang C.C."/>
            <person name="Dunne R.L."/>
            <person name="Upcroft J.A."/>
            <person name="Upcroft P."/>
            <person name="White O."/>
            <person name="Salzberg S.L."/>
            <person name="Tang P."/>
            <person name="Chiu C.-H."/>
            <person name="Lee Y.-S."/>
            <person name="Embley T.M."/>
            <person name="Coombs G.H."/>
            <person name="Mottram J.C."/>
            <person name="Tachezy J."/>
            <person name="Fraser-Liggett C.M."/>
            <person name="Johnson P.J."/>
        </authorList>
    </citation>
    <scope>NUCLEOTIDE SEQUENCE [LARGE SCALE GENOMIC DNA]</scope>
    <source>
        <strain evidence="1">G3</strain>
    </source>
</reference>
<proteinExistence type="predicted"/>
<sequence length="187" mass="21657">MFHNSSMNLNKDIKLSFSIPSILQRDRPTHLQSIVVVNFCFASDLSNDLFLDFGSNIEDVFGQYTSFFMFEKQRFAFYVLFHDDKDLRQPSRDAVAFSLLARDIAKLNKIDVKIAISIEREVTAKAEKIDMIWSVNFPNSILWRTDAMLRYADWGKIACFSKLTSGIHYSKYITLGKFNEQSEIVIL</sequence>
<protein>
    <submittedName>
        <fullName evidence="1">Uncharacterized protein</fullName>
    </submittedName>
</protein>